<evidence type="ECO:0000256" key="1">
    <source>
        <dbReference type="ARBA" id="ARBA00004613"/>
    </source>
</evidence>
<evidence type="ECO:0000256" key="4">
    <source>
        <dbReference type="ARBA" id="ARBA00022729"/>
    </source>
</evidence>
<dbReference type="OMA" id="WNDEQIY"/>
<evidence type="ECO:0000256" key="8">
    <source>
        <dbReference type="SAM" id="SignalP"/>
    </source>
</evidence>
<dbReference type="InterPro" id="IPR019791">
    <property type="entry name" value="Haem_peroxidase_animal"/>
</dbReference>
<keyword evidence="6" id="KW-0349">Heme</keyword>
<protein>
    <submittedName>
        <fullName evidence="10">Heme peroxidase</fullName>
    </submittedName>
</protein>
<keyword evidence="6" id="KW-0408">Iron</keyword>
<keyword evidence="3" id="KW-0575">Peroxidase</keyword>
<proteinExistence type="predicted"/>
<dbReference type="GO" id="GO:0020037">
    <property type="term" value="F:heme binding"/>
    <property type="evidence" value="ECO:0007669"/>
    <property type="project" value="InterPro"/>
</dbReference>
<keyword evidence="3" id="KW-0560">Oxidoreductase</keyword>
<comment type="subcellular location">
    <subcellularLocation>
        <location evidence="1">Secreted</location>
    </subcellularLocation>
</comment>
<dbReference type="PANTHER" id="PTHR11475:SF4">
    <property type="entry name" value="CHORION PEROXIDASE"/>
    <property type="match status" value="1"/>
</dbReference>
<keyword evidence="6" id="KW-0479">Metal-binding</keyword>
<dbReference type="PRINTS" id="PR00457">
    <property type="entry name" value="ANPEROXIDASE"/>
</dbReference>
<dbReference type="InterPro" id="IPR037120">
    <property type="entry name" value="Haem_peroxidase_sf_animal"/>
</dbReference>
<feature type="chain" id="PRO_5029442171" evidence="8">
    <location>
        <begin position="16"/>
        <end position="732"/>
    </location>
</feature>
<dbReference type="PROSITE" id="PS50292">
    <property type="entry name" value="PEROXIDASE_3"/>
    <property type="match status" value="1"/>
</dbReference>
<accession>A0A7I4XZ54</accession>
<evidence type="ECO:0000256" key="2">
    <source>
        <dbReference type="ARBA" id="ARBA00022525"/>
    </source>
</evidence>
<keyword evidence="2" id="KW-0964">Secreted</keyword>
<evidence type="ECO:0000256" key="7">
    <source>
        <dbReference type="SAM" id="MobiDB-lite"/>
    </source>
</evidence>
<dbReference type="InterPro" id="IPR010255">
    <property type="entry name" value="Haem_peroxidase_sf"/>
</dbReference>
<feature type="compositionally biased region" description="Basic and acidic residues" evidence="7">
    <location>
        <begin position="263"/>
        <end position="288"/>
    </location>
</feature>
<dbReference type="PANTHER" id="PTHR11475">
    <property type="entry name" value="OXIDASE/PEROXIDASE"/>
    <property type="match status" value="1"/>
</dbReference>
<evidence type="ECO:0000256" key="6">
    <source>
        <dbReference type="PIRSR" id="PIRSR619791-2"/>
    </source>
</evidence>
<feature type="region of interest" description="Disordered" evidence="7">
    <location>
        <begin position="102"/>
        <end position="121"/>
    </location>
</feature>
<evidence type="ECO:0000313" key="10">
    <source>
        <dbReference type="WBParaSite" id="HCON_00027310-00001"/>
    </source>
</evidence>
<evidence type="ECO:0000313" key="9">
    <source>
        <dbReference type="Proteomes" id="UP000025227"/>
    </source>
</evidence>
<organism evidence="9 10">
    <name type="scientific">Haemonchus contortus</name>
    <name type="common">Barber pole worm</name>
    <dbReference type="NCBI Taxonomy" id="6289"/>
    <lineage>
        <taxon>Eukaryota</taxon>
        <taxon>Metazoa</taxon>
        <taxon>Ecdysozoa</taxon>
        <taxon>Nematoda</taxon>
        <taxon>Chromadorea</taxon>
        <taxon>Rhabditida</taxon>
        <taxon>Rhabditina</taxon>
        <taxon>Rhabditomorpha</taxon>
        <taxon>Strongyloidea</taxon>
        <taxon>Trichostrongylidae</taxon>
        <taxon>Haemonchus</taxon>
    </lineage>
</organism>
<evidence type="ECO:0000256" key="5">
    <source>
        <dbReference type="ARBA" id="ARBA00023180"/>
    </source>
</evidence>
<feature type="compositionally biased region" description="Basic residues" evidence="7">
    <location>
        <begin position="253"/>
        <end position="262"/>
    </location>
</feature>
<dbReference type="SUPFAM" id="SSF48113">
    <property type="entry name" value="Heme-dependent peroxidases"/>
    <property type="match status" value="1"/>
</dbReference>
<dbReference type="GO" id="GO:0006979">
    <property type="term" value="P:response to oxidative stress"/>
    <property type="evidence" value="ECO:0007669"/>
    <property type="project" value="InterPro"/>
</dbReference>
<dbReference type="GO" id="GO:0004601">
    <property type="term" value="F:peroxidase activity"/>
    <property type="evidence" value="ECO:0007669"/>
    <property type="project" value="UniProtKB-KW"/>
</dbReference>
<dbReference type="GO" id="GO:0005576">
    <property type="term" value="C:extracellular region"/>
    <property type="evidence" value="ECO:0007669"/>
    <property type="project" value="UniProtKB-SubCell"/>
</dbReference>
<dbReference type="Proteomes" id="UP000025227">
    <property type="component" value="Unplaced"/>
</dbReference>
<dbReference type="OrthoDB" id="823504at2759"/>
<dbReference type="Pfam" id="PF03098">
    <property type="entry name" value="An_peroxidase"/>
    <property type="match status" value="1"/>
</dbReference>
<dbReference type="CDD" id="cd09823">
    <property type="entry name" value="peroxinectin_like"/>
    <property type="match status" value="1"/>
</dbReference>
<dbReference type="WBParaSite" id="HCON_00027310-00001">
    <property type="protein sequence ID" value="HCON_00027310-00001"/>
    <property type="gene ID" value="HCON_00027310"/>
</dbReference>
<feature type="binding site" description="axial binding residue" evidence="6">
    <location>
        <position position="478"/>
    </location>
    <ligand>
        <name>heme b</name>
        <dbReference type="ChEBI" id="CHEBI:60344"/>
    </ligand>
    <ligandPart>
        <name>Fe</name>
        <dbReference type="ChEBI" id="CHEBI:18248"/>
    </ligandPart>
</feature>
<dbReference type="GO" id="GO:0046872">
    <property type="term" value="F:metal ion binding"/>
    <property type="evidence" value="ECO:0007669"/>
    <property type="project" value="UniProtKB-KW"/>
</dbReference>
<feature type="compositionally biased region" description="Polar residues" evidence="7">
    <location>
        <begin position="107"/>
        <end position="121"/>
    </location>
</feature>
<reference evidence="10" key="1">
    <citation type="submission" date="2020-12" db="UniProtKB">
        <authorList>
            <consortium name="WormBaseParasite"/>
        </authorList>
    </citation>
    <scope>IDENTIFICATION</scope>
    <source>
        <strain evidence="10">MHco3</strain>
    </source>
</reference>
<feature type="signal peptide" evidence="8">
    <location>
        <begin position="1"/>
        <end position="15"/>
    </location>
</feature>
<keyword evidence="4 8" id="KW-0732">Signal</keyword>
<evidence type="ECO:0000256" key="3">
    <source>
        <dbReference type="ARBA" id="ARBA00022559"/>
    </source>
</evidence>
<feature type="region of interest" description="Disordered" evidence="7">
    <location>
        <begin position="244"/>
        <end position="289"/>
    </location>
</feature>
<name>A0A7I4XZ54_HAECO</name>
<dbReference type="AlphaFoldDB" id="A0A7I4XZ54"/>
<dbReference type="Gene3D" id="1.10.640.10">
    <property type="entry name" value="Haem peroxidase domain superfamily, animal type"/>
    <property type="match status" value="1"/>
</dbReference>
<dbReference type="FunFam" id="1.10.640.10:FF:000003">
    <property type="entry name" value="chorion peroxidase"/>
    <property type="match status" value="1"/>
</dbReference>
<sequence length="732" mass="81165">MQALILALLATAAWADLLEDTVLLAIETARLNLAERDKEAPIVVGTIMETQKASPDSELEQLKGDFLSEVTKIVVEKLGVEVLDELSEVDIDSLLKETSTARKKRQTSGCGTTDCASPSSNSFRTITGKCNNVKNPMQGAAVTPVRRLLGKASYADGFNRIRTKGAKGTVLPSTREISNKIHQEGAKPAFDYSRNHFYMQFGQWIAHDIIFMPSSVGPLGKTLDCSSCDSPSLSENCAPIPVPADDPYFKANSTRRRRRRQDRRGSRDSSRRDDRNSREKKPESETSRCLRLTRALNAQKGLGVRTQINQNTHFLDLSAVYGSEECEGVSVRSFVDGKLLTYTNNGDLLPPQKKNDSNCLSKAPQYCFTTGDFRNSLHPGLVPLHGVYIKEHNRIADLFKRSNPSWTDEQLFQEARRVNIAQYQHQVYSEYLPLVVGDKLYNDFGLRPLKSGFFTGYSPSVNAALSAEFAAAAFRFGHGLARRDFPRVTNGNKTAGSTVDLGSNIFYVDSHYAANQGGQASFIEGMMHQPGMKPDNEFSFPIRNQLFEIRGQPGSGVDLVAVNIMRGRDVGLFPYNEYRSLVGLRKASTFDDLRNEMDSSNVEALKRVYADVNDIDLYTGIILERPTPGAAIGPTGGYMIAEQFSALKKGDRFFYENQVASTRGLKTEELDAVRRTHLSKVICMNTVGMETVGDDVFSLMSERIPCSSIPEIDIRFFTSSPPPPPPPPPRRN</sequence>
<keyword evidence="9" id="KW-1185">Reference proteome</keyword>
<keyword evidence="5" id="KW-0325">Glycoprotein</keyword>